<dbReference type="GO" id="GO:0035686">
    <property type="term" value="C:sperm fibrous sheath"/>
    <property type="evidence" value="ECO:0000318"/>
    <property type="project" value="GO_Central"/>
</dbReference>
<feature type="region of interest" description="Disordered" evidence="1">
    <location>
        <begin position="683"/>
        <end position="730"/>
    </location>
</feature>
<feature type="compositionally biased region" description="Polar residues" evidence="1">
    <location>
        <begin position="123"/>
        <end position="133"/>
    </location>
</feature>
<evidence type="ECO:0008006" key="4">
    <source>
        <dbReference type="Google" id="ProtNLM"/>
    </source>
</evidence>
<dbReference type="EMBL" id="AHAT01033581">
    <property type="status" value="NOT_ANNOTATED_CDS"/>
    <property type="molecule type" value="Genomic_DNA"/>
</dbReference>
<proteinExistence type="predicted"/>
<dbReference type="GeneTree" id="ENSGT00970000194032"/>
<feature type="region of interest" description="Disordered" evidence="1">
    <location>
        <begin position="281"/>
        <end position="332"/>
    </location>
</feature>
<feature type="compositionally biased region" description="Basic and acidic residues" evidence="1">
    <location>
        <begin position="505"/>
        <end position="519"/>
    </location>
</feature>
<feature type="compositionally biased region" description="Basic and acidic residues" evidence="1">
    <location>
        <begin position="962"/>
        <end position="989"/>
    </location>
</feature>
<feature type="compositionally biased region" description="Pro residues" evidence="1">
    <location>
        <begin position="1051"/>
        <end position="1060"/>
    </location>
</feature>
<feature type="compositionally biased region" description="Basic and acidic residues" evidence="1">
    <location>
        <begin position="235"/>
        <end position="249"/>
    </location>
</feature>
<dbReference type="Proteomes" id="UP000018468">
    <property type="component" value="Linkage group LG9"/>
</dbReference>
<reference evidence="2" key="2">
    <citation type="submission" date="2025-08" db="UniProtKB">
        <authorList>
            <consortium name="Ensembl"/>
        </authorList>
    </citation>
    <scope>IDENTIFICATION</scope>
</reference>
<dbReference type="HOGENOM" id="CLU_244322_0_0_1"/>
<feature type="region of interest" description="Disordered" evidence="1">
    <location>
        <begin position="102"/>
        <end position="269"/>
    </location>
</feature>
<feature type="compositionally biased region" description="Low complexity" evidence="1">
    <location>
        <begin position="657"/>
        <end position="667"/>
    </location>
</feature>
<feature type="compositionally biased region" description="Polar residues" evidence="1">
    <location>
        <begin position="1081"/>
        <end position="1091"/>
    </location>
</feature>
<accession>W5MHI0</accession>
<feature type="compositionally biased region" description="Basic and acidic residues" evidence="1">
    <location>
        <begin position="102"/>
        <end position="117"/>
    </location>
</feature>
<feature type="compositionally biased region" description="Acidic residues" evidence="1">
    <location>
        <begin position="944"/>
        <end position="956"/>
    </location>
</feature>
<feature type="compositionally biased region" description="Acidic residues" evidence="1">
    <location>
        <begin position="218"/>
        <end position="227"/>
    </location>
</feature>
<feature type="region of interest" description="Disordered" evidence="1">
    <location>
        <begin position="579"/>
        <end position="601"/>
    </location>
</feature>
<dbReference type="GO" id="GO:0048240">
    <property type="term" value="P:sperm capacitation"/>
    <property type="evidence" value="ECO:0007669"/>
    <property type="project" value="InterPro"/>
</dbReference>
<feature type="compositionally biased region" description="Basic and acidic residues" evidence="1">
    <location>
        <begin position="881"/>
        <end position="890"/>
    </location>
</feature>
<feature type="compositionally biased region" description="Basic and acidic residues" evidence="1">
    <location>
        <begin position="1113"/>
        <end position="1125"/>
    </location>
</feature>
<protein>
    <recommendedName>
        <fullName evidence="4">RIIa domain-containing protein</fullName>
    </recommendedName>
</protein>
<dbReference type="InParanoid" id="W5MHI0"/>
<feature type="compositionally biased region" description="Low complexity" evidence="1">
    <location>
        <begin position="1421"/>
        <end position="1433"/>
    </location>
</feature>
<keyword evidence="3" id="KW-1185">Reference proteome</keyword>
<feature type="compositionally biased region" description="Polar residues" evidence="1">
    <location>
        <begin position="476"/>
        <end position="488"/>
    </location>
</feature>
<feature type="region of interest" description="Disordered" evidence="1">
    <location>
        <begin position="1373"/>
        <end position="1433"/>
    </location>
</feature>
<dbReference type="GO" id="GO:0005509">
    <property type="term" value="F:calcium ion binding"/>
    <property type="evidence" value="ECO:0000318"/>
    <property type="project" value="GO_Central"/>
</dbReference>
<feature type="compositionally biased region" description="Polar residues" evidence="1">
    <location>
        <begin position="1373"/>
        <end position="1397"/>
    </location>
</feature>
<evidence type="ECO:0000313" key="3">
    <source>
        <dbReference type="Proteomes" id="UP000018468"/>
    </source>
</evidence>
<feature type="compositionally biased region" description="Polar residues" evidence="1">
    <location>
        <begin position="1590"/>
        <end position="1600"/>
    </location>
</feature>
<name>W5MHI0_LEPOC</name>
<dbReference type="Ensembl" id="ENSLOCT00000007849.1">
    <property type="protein sequence ID" value="ENSLOCP00000007839.1"/>
    <property type="gene ID" value="ENSLOCG00000006489.1"/>
</dbReference>
<reference evidence="2" key="3">
    <citation type="submission" date="2025-09" db="UniProtKB">
        <authorList>
            <consortium name="Ensembl"/>
        </authorList>
    </citation>
    <scope>IDENTIFICATION</scope>
</reference>
<feature type="compositionally biased region" description="Polar residues" evidence="1">
    <location>
        <begin position="148"/>
        <end position="165"/>
    </location>
</feature>
<feature type="compositionally biased region" description="Basic and acidic residues" evidence="1">
    <location>
        <begin position="705"/>
        <end position="730"/>
    </location>
</feature>
<feature type="compositionally biased region" description="Basic and acidic residues" evidence="1">
    <location>
        <begin position="926"/>
        <end position="939"/>
    </location>
</feature>
<dbReference type="InterPro" id="IPR038848">
    <property type="entry name" value="CABYR"/>
</dbReference>
<feature type="region of interest" description="Disordered" evidence="1">
    <location>
        <begin position="1564"/>
        <end position="1600"/>
    </location>
</feature>
<feature type="region of interest" description="Disordered" evidence="1">
    <location>
        <begin position="848"/>
        <end position="1201"/>
    </location>
</feature>
<dbReference type="GO" id="GO:0005737">
    <property type="term" value="C:cytoplasm"/>
    <property type="evidence" value="ECO:0000318"/>
    <property type="project" value="GO_Central"/>
</dbReference>
<dbReference type="InterPro" id="IPR047579">
    <property type="entry name" value="DD_CABYR_SP17"/>
</dbReference>
<dbReference type="OMA" id="QITHMTG"/>
<feature type="compositionally biased region" description="Basic and acidic residues" evidence="1">
    <location>
        <begin position="999"/>
        <end position="1028"/>
    </location>
</feature>
<dbReference type="PANTHER" id="PTHR15494">
    <property type="entry name" value="CALCIUM-BINDING TYROSINE PHOSPHORYLATION-REGULATED PROTEIN"/>
    <property type="match status" value="1"/>
</dbReference>
<feature type="compositionally biased region" description="Polar residues" evidence="1">
    <location>
        <begin position="300"/>
        <end position="310"/>
    </location>
</feature>
<sequence>MFKPPPTLIVPYGLRSLLASVSRAVVTEQPPQIRSFIASYCSELLSFRNENPSTDIKDLAKQFQELREEEVQVAEEKKTAKTPWIAVDVLDEASLQPEASEDITHVHNEPSCARDGDPPSPLHASSSETSQPVPETPLVSGRVEELADQQQPLMRSSSAIQSGPSDSPVHASPVKAGESEKALCGKTPSQSSHVTCEPDSQKVPSMQDVTRVKPSPPGDEDTQENEPEISYIEGNVRERPSEGDGDLKEVVSAGDIPNQEEDGTASAVGVGQPISYFAKDSASCDAKTPPKQPSKPESLADSSNYSSSTVHAVDSKDVAPSRASVSPPAGEEEIHKPVVVRSAVFQRVPSDKLVSTLDTVLITTASVPSENIIIIHAENLPETIVFQSEAQASKDSLKHSSSVSIPAALHLDQEGQSATIETIAEAVVYHKVPSVHELPLPSLIVDKIQSAPLEESPDQKASTADHVPKELASQDNLGSEQGSLTLGSSEGPVPSVLEEVPTTEPKTETPTEPGHECLRADNETPALSSSLSSETTPPSTQEAVEISLAERFRLPSIQLAVAETKALIRLLVAPLQLKKKPVSPAESPSQEEEDESITVSDTLLSDTATTVDAEEKCLGDSLHTSPTSVGGVKEDHPVSELGQVLPSPEEGDRAQEAPEASGSEGEGWVAAPALLQVSQEGPTLERGFGEGAQLTEDSDALVLARPEDPVLLRGEDSPAEDPRVADRREPSHSLLECVVQAPDTLQTSAIPSEETQIESYTESSRPEDVCEIQCQAILEDTENTSAQGISVPEVPSALELSEEEAPGILLELLETSSDLQIIEKDSGFPVEDALDSELAEQDTGMCSFPVPLQAEEPSTRTSAPEGWVGTGLETSQGSTHKQREEHKPVESPEDSPSPEGVSEPLPPTSPADTVPFQPGGAPAHDSSADEKFQTVEKKPGVPVESEEDSVVPQDEEPSIRTSSREARVGTGPETHEQERPVETASDHPEVTSAPEAPEEDRIGTAPEKSETSDEPQAVEKEPMAHLDTEHEDVEAMLPRSPNMTVLAVQPAHPPVGPPEPQQVSTPVGETECAGSGRVTPPASQEPRTPTQPAHDRQAPAVSDAEHVAGSPDTSEKSAEIKRVDREADEELLQPESASSHIPARTEPAPSVCPAETPEDSLSEPGRQAGEMETAGYVAEEEHPAVVEPSPDTKIAKMPPDSVAAEDISKPKFPFFLSAVEGAKAFVKSIKIPLASLNFTTEPSEGAAEEKTEQISETALTAIPEQSAPSQPDAPSAVPSAQEEKEPASEQQQEAEEGPAAAGGVTADEHVGPGLDSSVHQVWTLYHLAHHAEEGTLSTTVLSQPPFNGSAAIRSFGAGHVLLTQQLLQSTRAEQPASVQQLEPLRPTSQGSYLSHRSGNLHPARAPLSGPPCHTLGPDHLIIQPASSSSTPSQQITVPNYFLVVSNNGEDQRKRKITSSANMGSRDVKAHLLTDGGISPLPVGSVRSPAAVKRDSSRYLSLSIPLDDLHLPGSRRQSQLLNVTSDEGNLIYSPVHIHVVNLVQPVGTEGAFGAQAQRRPCSAPVKLSLSKAPPCQQTDSVNIRNGDKQGTAKTQWAHQQR</sequence>
<evidence type="ECO:0000256" key="1">
    <source>
        <dbReference type="SAM" id="MobiDB-lite"/>
    </source>
</evidence>
<organism evidence="2 3">
    <name type="scientific">Lepisosteus oculatus</name>
    <name type="common">Spotted gar</name>
    <dbReference type="NCBI Taxonomy" id="7918"/>
    <lineage>
        <taxon>Eukaryota</taxon>
        <taxon>Metazoa</taxon>
        <taxon>Chordata</taxon>
        <taxon>Craniata</taxon>
        <taxon>Vertebrata</taxon>
        <taxon>Euteleostomi</taxon>
        <taxon>Actinopterygii</taxon>
        <taxon>Neopterygii</taxon>
        <taxon>Holostei</taxon>
        <taxon>Semionotiformes</taxon>
        <taxon>Lepisosteidae</taxon>
        <taxon>Lepisosteus</taxon>
    </lineage>
</organism>
<dbReference type="PANTHER" id="PTHR15494:SF0">
    <property type="entry name" value="CALCIUM-BINDING TYROSINE PHOSPHORYLATION-REGULATED PROTEIN"/>
    <property type="match status" value="1"/>
</dbReference>
<feature type="region of interest" description="Disordered" evidence="1">
    <location>
        <begin position="476"/>
        <end position="519"/>
    </location>
</feature>
<dbReference type="CDD" id="cd12100">
    <property type="entry name" value="DD_CABYR_SP17"/>
    <property type="match status" value="1"/>
</dbReference>
<evidence type="ECO:0000313" key="2">
    <source>
        <dbReference type="Ensembl" id="ENSLOCP00000007839.1"/>
    </source>
</evidence>
<reference evidence="3" key="1">
    <citation type="submission" date="2011-12" db="EMBL/GenBank/DDBJ databases">
        <title>The Draft Genome of Lepisosteus oculatus.</title>
        <authorList>
            <consortium name="The Broad Institute Genome Assembly &amp; Analysis Group"/>
            <consortium name="Computational R&amp;D Group"/>
            <consortium name="and Sequencing Platform"/>
            <person name="Di Palma F."/>
            <person name="Alfoldi J."/>
            <person name="Johnson J."/>
            <person name="Berlin A."/>
            <person name="Gnerre S."/>
            <person name="Jaffe D."/>
            <person name="MacCallum I."/>
            <person name="Young S."/>
            <person name="Walker B.J."/>
            <person name="Lander E.S."/>
            <person name="Lindblad-Toh K."/>
        </authorList>
    </citation>
    <scope>NUCLEOTIDE SEQUENCE [LARGE SCALE GENOMIC DNA]</scope>
</reference>
<feature type="region of interest" description="Disordered" evidence="1">
    <location>
        <begin position="615"/>
        <end position="671"/>
    </location>
</feature>
<dbReference type="Bgee" id="ENSLOCG00000006489">
    <property type="expression patterns" value="Expressed in testis and 6 other cell types or tissues"/>
</dbReference>
<feature type="region of interest" description="Disordered" evidence="1">
    <location>
        <begin position="1262"/>
        <end position="1313"/>
    </location>
</feature>